<protein>
    <submittedName>
        <fullName evidence="2">Uncharacterized protein</fullName>
    </submittedName>
</protein>
<sequence>MSCTLKMLACILLILGFLYGKAVAKGGECVFTQNDTIDSTEFDNTTQICCSRSGVHDRYQQGQEVDCCGEGIYRLGMDLCCNNKVLRMDIIMKTCDKRTDLLEKRKNTVKLCKDKTNSTLHQNCCTTTKLLSKRCNKRRKEIQSILDLRSLLGKSKEKKTLLMIILL</sequence>
<dbReference type="Proteomes" id="UP000005408">
    <property type="component" value="Unassembled WGS sequence"/>
</dbReference>
<keyword evidence="1" id="KW-0732">Signal</keyword>
<name>A0A8W8JEV9_MAGGI</name>
<accession>A0A8W8JEV9</accession>
<keyword evidence="3" id="KW-1185">Reference proteome</keyword>
<evidence type="ECO:0000256" key="1">
    <source>
        <dbReference type="SAM" id="SignalP"/>
    </source>
</evidence>
<reference evidence="2" key="1">
    <citation type="submission" date="2022-08" db="UniProtKB">
        <authorList>
            <consortium name="EnsemblMetazoa"/>
        </authorList>
    </citation>
    <scope>IDENTIFICATION</scope>
    <source>
        <strain evidence="2">05x7-T-G4-1.051#20</strain>
    </source>
</reference>
<dbReference type="AlphaFoldDB" id="A0A8W8JEV9"/>
<feature type="chain" id="PRO_5036467268" evidence="1">
    <location>
        <begin position="25"/>
        <end position="167"/>
    </location>
</feature>
<evidence type="ECO:0000313" key="2">
    <source>
        <dbReference type="EnsemblMetazoa" id="G18182.1:cds"/>
    </source>
</evidence>
<proteinExistence type="predicted"/>
<organism evidence="2 3">
    <name type="scientific">Magallana gigas</name>
    <name type="common">Pacific oyster</name>
    <name type="synonym">Crassostrea gigas</name>
    <dbReference type="NCBI Taxonomy" id="29159"/>
    <lineage>
        <taxon>Eukaryota</taxon>
        <taxon>Metazoa</taxon>
        <taxon>Spiralia</taxon>
        <taxon>Lophotrochozoa</taxon>
        <taxon>Mollusca</taxon>
        <taxon>Bivalvia</taxon>
        <taxon>Autobranchia</taxon>
        <taxon>Pteriomorphia</taxon>
        <taxon>Ostreida</taxon>
        <taxon>Ostreoidea</taxon>
        <taxon>Ostreidae</taxon>
        <taxon>Magallana</taxon>
    </lineage>
</organism>
<feature type="signal peptide" evidence="1">
    <location>
        <begin position="1"/>
        <end position="24"/>
    </location>
</feature>
<dbReference type="EnsemblMetazoa" id="G18182.1">
    <property type="protein sequence ID" value="G18182.1:cds"/>
    <property type="gene ID" value="G18182"/>
</dbReference>
<evidence type="ECO:0000313" key="3">
    <source>
        <dbReference type="Proteomes" id="UP000005408"/>
    </source>
</evidence>